<evidence type="ECO:0000256" key="8">
    <source>
        <dbReference type="ARBA" id="ARBA00023136"/>
    </source>
</evidence>
<dbReference type="GO" id="GO:0051965">
    <property type="term" value="P:positive regulation of synapse assembly"/>
    <property type="evidence" value="ECO:0007669"/>
    <property type="project" value="TreeGrafter"/>
</dbReference>
<evidence type="ECO:0000256" key="2">
    <source>
        <dbReference type="ARBA" id="ARBA00022692"/>
    </source>
</evidence>
<evidence type="ECO:0000256" key="3">
    <source>
        <dbReference type="ARBA" id="ARBA00022729"/>
    </source>
</evidence>
<keyword evidence="4" id="KW-0677">Repeat</keyword>
<keyword evidence="6" id="KW-0130">Cell adhesion</keyword>
<feature type="compositionally biased region" description="Acidic residues" evidence="10">
    <location>
        <begin position="183"/>
        <end position="195"/>
    </location>
</feature>
<feature type="domain" description="Calsyntenin C-terminal" evidence="12">
    <location>
        <begin position="1"/>
        <end position="169"/>
    </location>
</feature>
<sequence>VLRQIQYSNKKPAYYLNRAFKLLCSELNGRFTSNEYIQTLTVIHPDLSKSTDDPLVSSSVEHAAEEHSQLENFVAHAQLGEQRIEMKPAHLMGDLYPRPTLLEGTQQVGASHAVTVIIVVCVGFLLFMIVLGVIRIRAAHHRAAQEDITDAEMAWDDSALNITVNPMENVGSNTAGQGGSCVDDGDESWDEDDDVSSYRDDESSSDGDDDGGVRVTSRTDTISCTGPSQQPTSTLAANDVSTSGKHNKELEWDHSSM</sequence>
<evidence type="ECO:0000313" key="14">
    <source>
        <dbReference type="Proteomes" id="UP000708208"/>
    </source>
</evidence>
<evidence type="ECO:0000256" key="9">
    <source>
        <dbReference type="ARBA" id="ARBA00023180"/>
    </source>
</evidence>
<keyword evidence="3" id="KW-0732">Signal</keyword>
<feature type="compositionally biased region" description="Polar residues" evidence="10">
    <location>
        <begin position="219"/>
        <end position="244"/>
    </location>
</feature>
<keyword evidence="14" id="KW-1185">Reference proteome</keyword>
<evidence type="ECO:0000256" key="7">
    <source>
        <dbReference type="ARBA" id="ARBA00022989"/>
    </source>
</evidence>
<organism evidence="13 14">
    <name type="scientific">Allacma fusca</name>
    <dbReference type="NCBI Taxonomy" id="39272"/>
    <lineage>
        <taxon>Eukaryota</taxon>
        <taxon>Metazoa</taxon>
        <taxon>Ecdysozoa</taxon>
        <taxon>Arthropoda</taxon>
        <taxon>Hexapoda</taxon>
        <taxon>Collembola</taxon>
        <taxon>Symphypleona</taxon>
        <taxon>Sminthuridae</taxon>
        <taxon>Allacma</taxon>
    </lineage>
</organism>
<dbReference type="EMBL" id="CAJVCH010563505">
    <property type="protein sequence ID" value="CAG7832103.1"/>
    <property type="molecule type" value="Genomic_DNA"/>
</dbReference>
<reference evidence="13" key="1">
    <citation type="submission" date="2021-06" db="EMBL/GenBank/DDBJ databases">
        <authorList>
            <person name="Hodson N. C."/>
            <person name="Mongue J. A."/>
            <person name="Jaron S. K."/>
        </authorList>
    </citation>
    <scope>NUCLEOTIDE SEQUENCE</scope>
</reference>
<dbReference type="GO" id="GO:0009986">
    <property type="term" value="C:cell surface"/>
    <property type="evidence" value="ECO:0007669"/>
    <property type="project" value="TreeGrafter"/>
</dbReference>
<evidence type="ECO:0000256" key="4">
    <source>
        <dbReference type="ARBA" id="ARBA00022737"/>
    </source>
</evidence>
<feature type="region of interest" description="Disordered" evidence="10">
    <location>
        <begin position="166"/>
        <end position="257"/>
    </location>
</feature>
<dbReference type="Proteomes" id="UP000708208">
    <property type="component" value="Unassembled WGS sequence"/>
</dbReference>
<dbReference type="GO" id="GO:0050806">
    <property type="term" value="P:positive regulation of synaptic transmission"/>
    <property type="evidence" value="ECO:0007669"/>
    <property type="project" value="TreeGrafter"/>
</dbReference>
<protein>
    <recommendedName>
        <fullName evidence="12">Calsyntenin C-terminal domain-containing protein</fullName>
    </recommendedName>
</protein>
<evidence type="ECO:0000256" key="6">
    <source>
        <dbReference type="ARBA" id="ARBA00022889"/>
    </source>
</evidence>
<name>A0A8J2LHU7_9HEXA</name>
<evidence type="ECO:0000313" key="13">
    <source>
        <dbReference type="EMBL" id="CAG7832103.1"/>
    </source>
</evidence>
<proteinExistence type="predicted"/>
<dbReference type="Pfam" id="PF19699">
    <property type="entry name" value="CLSTN_C"/>
    <property type="match status" value="1"/>
</dbReference>
<feature type="non-terminal residue" evidence="13">
    <location>
        <position position="1"/>
    </location>
</feature>
<keyword evidence="5" id="KW-0106">Calcium</keyword>
<comment type="subcellular location">
    <subcellularLocation>
        <location evidence="1">Membrane</location>
        <topology evidence="1">Single-pass type I membrane protein</topology>
    </subcellularLocation>
</comment>
<dbReference type="GO" id="GO:0045211">
    <property type="term" value="C:postsynaptic membrane"/>
    <property type="evidence" value="ECO:0007669"/>
    <property type="project" value="TreeGrafter"/>
</dbReference>
<evidence type="ECO:0000256" key="11">
    <source>
        <dbReference type="SAM" id="Phobius"/>
    </source>
</evidence>
<evidence type="ECO:0000256" key="1">
    <source>
        <dbReference type="ARBA" id="ARBA00004479"/>
    </source>
</evidence>
<keyword evidence="9" id="KW-0325">Glycoprotein</keyword>
<keyword evidence="8 11" id="KW-0472">Membrane</keyword>
<feature type="transmembrane region" description="Helical" evidence="11">
    <location>
        <begin position="113"/>
        <end position="134"/>
    </location>
</feature>
<gene>
    <name evidence="13" type="ORF">AFUS01_LOCUS41809</name>
</gene>
<comment type="caution">
    <text evidence="13">The sequence shown here is derived from an EMBL/GenBank/DDBJ whole genome shotgun (WGS) entry which is preliminary data.</text>
</comment>
<feature type="compositionally biased region" description="Polar residues" evidence="10">
    <location>
        <begin position="166"/>
        <end position="175"/>
    </location>
</feature>
<keyword evidence="7 11" id="KW-1133">Transmembrane helix</keyword>
<accession>A0A8J2LHU7</accession>
<dbReference type="InterPro" id="IPR045588">
    <property type="entry name" value="CLSTN_C"/>
</dbReference>
<dbReference type="PANTHER" id="PTHR14139">
    <property type="entry name" value="CALSYNTENIN"/>
    <property type="match status" value="1"/>
</dbReference>
<evidence type="ECO:0000256" key="5">
    <source>
        <dbReference type="ARBA" id="ARBA00022837"/>
    </source>
</evidence>
<evidence type="ECO:0000256" key="10">
    <source>
        <dbReference type="SAM" id="MobiDB-lite"/>
    </source>
</evidence>
<dbReference type="AlphaFoldDB" id="A0A8J2LHU7"/>
<evidence type="ECO:0000259" key="12">
    <source>
        <dbReference type="Pfam" id="PF19699"/>
    </source>
</evidence>
<dbReference type="OrthoDB" id="10012272at2759"/>
<dbReference type="GO" id="GO:0007155">
    <property type="term" value="P:cell adhesion"/>
    <property type="evidence" value="ECO:0007669"/>
    <property type="project" value="UniProtKB-KW"/>
</dbReference>
<keyword evidence="2 11" id="KW-0812">Transmembrane</keyword>
<feature type="compositionally biased region" description="Basic and acidic residues" evidence="10">
    <location>
        <begin position="246"/>
        <end position="257"/>
    </location>
</feature>
<dbReference type="PANTHER" id="PTHR14139:SF2">
    <property type="entry name" value="CALSYNTENIN-1"/>
    <property type="match status" value="1"/>
</dbReference>